<organism evidence="2">
    <name type="scientific">mine drainage metagenome</name>
    <dbReference type="NCBI Taxonomy" id="410659"/>
    <lineage>
        <taxon>unclassified sequences</taxon>
        <taxon>metagenomes</taxon>
        <taxon>ecological metagenomes</taxon>
    </lineage>
</organism>
<feature type="region of interest" description="Disordered" evidence="1">
    <location>
        <begin position="470"/>
        <end position="491"/>
    </location>
</feature>
<dbReference type="PANTHER" id="PTHR30203">
    <property type="entry name" value="OUTER MEMBRANE CATION EFFLUX PROTEIN"/>
    <property type="match status" value="1"/>
</dbReference>
<evidence type="ECO:0000313" key="2">
    <source>
        <dbReference type="EMBL" id="OIQ96637.1"/>
    </source>
</evidence>
<dbReference type="InterPro" id="IPR003423">
    <property type="entry name" value="OMP_efflux"/>
</dbReference>
<name>A0A1J5S8P0_9ZZZZ</name>
<gene>
    <name evidence="2" type="primary">czcC_13</name>
    <name evidence="2" type="ORF">GALL_213400</name>
</gene>
<dbReference type="Pfam" id="PF02321">
    <property type="entry name" value="OEP"/>
    <property type="match status" value="2"/>
</dbReference>
<accession>A0A1J5S8P0</accession>
<dbReference type="InterPro" id="IPR010131">
    <property type="entry name" value="MdtP/NodT-like"/>
</dbReference>
<comment type="caution">
    <text evidence="2">The sequence shown here is derived from an EMBL/GenBank/DDBJ whole genome shotgun (WGS) entry which is preliminary data.</text>
</comment>
<sequence length="491" mass="52667">MLTASEKTASGAGRRIGAMPIARAWILCLLTAALAACARFEPRPLSPQASAARFEARSLADPGLENYLAHRQRRSPAWPPRTWDVDLLTLAALYYHPELEVARAQQQVAEAAVGVARHGPSPSLNFTPGYNADALAGMSPWILGWAADFPIETAGRRGDRERQAAYRRDAARFDLAGAAWRVRSRVRRRMLAYDGALREAALLKQTLKLREDLAAAMQRRLAAGEAARPAADSARAAQAETRLQLNSALGRAATARAALAAAVGVPVADLDTVKLSFAALERPPAAAQIPARSVRRAALANRADLLAALARYEASQSALRLEIARQYPDLRIGPGYQWDQGADKWSLGIGLTLPLFARGRIAQAKAKRKLAAARFTALQARDIARTERALAGYRAALAAREAARSLAATQQSRAQAAQRRFAAGDSDRGALDQAQLRALAAQAIRLNASLRAQRALGALEDAIERPLEGAIAVSTLPAPRRDAPDSQGSRP</sequence>
<proteinExistence type="predicted"/>
<dbReference type="SUPFAM" id="SSF56954">
    <property type="entry name" value="Outer membrane efflux proteins (OEP)"/>
    <property type="match status" value="1"/>
</dbReference>
<dbReference type="EMBL" id="MLJW01000145">
    <property type="protein sequence ID" value="OIQ96637.1"/>
    <property type="molecule type" value="Genomic_DNA"/>
</dbReference>
<dbReference type="PANTHER" id="PTHR30203:SF24">
    <property type="entry name" value="BLR4935 PROTEIN"/>
    <property type="match status" value="1"/>
</dbReference>
<dbReference type="AlphaFoldDB" id="A0A1J5S8P0"/>
<dbReference type="GO" id="GO:0015562">
    <property type="term" value="F:efflux transmembrane transporter activity"/>
    <property type="evidence" value="ECO:0007669"/>
    <property type="project" value="InterPro"/>
</dbReference>
<protein>
    <submittedName>
        <fullName evidence="2">Cobalt-zinc-cadmium resistance protein CzcC</fullName>
    </submittedName>
</protein>
<evidence type="ECO:0000256" key="1">
    <source>
        <dbReference type="SAM" id="MobiDB-lite"/>
    </source>
</evidence>
<reference evidence="2" key="1">
    <citation type="submission" date="2016-10" db="EMBL/GenBank/DDBJ databases">
        <title>Sequence of Gallionella enrichment culture.</title>
        <authorList>
            <person name="Poehlein A."/>
            <person name="Muehling M."/>
            <person name="Daniel R."/>
        </authorList>
    </citation>
    <scope>NUCLEOTIDE SEQUENCE</scope>
</reference>
<dbReference type="Gene3D" id="1.20.1600.10">
    <property type="entry name" value="Outer membrane efflux proteins (OEP)"/>
    <property type="match status" value="1"/>
</dbReference>